<protein>
    <recommendedName>
        <fullName evidence="1">DUF5615 domain-containing protein</fullName>
    </recommendedName>
</protein>
<dbReference type="EMBL" id="PELZ01000299">
    <property type="protein sequence ID" value="RTH35023.1"/>
    <property type="molecule type" value="Genomic_DNA"/>
</dbReference>
<sequence>MKIVADEGVDAPIVARLRAEGHEVLYVAELAPGLRDQEVVALAKEREALLLTTDKDFGELVFLQGLVPGGVMLLRLEGLKPEEKWARVVWALQEHGSQLAQAFSVLTGKGLRIRKLP</sequence>
<dbReference type="Proteomes" id="UP000288051">
    <property type="component" value="Unassembled WGS sequence"/>
</dbReference>
<name>A0A430SEB2_THESC</name>
<reference evidence="2 3" key="1">
    <citation type="journal article" date="2019" name="Extremophiles">
        <title>Biogeography of thermophiles and predominance of Thermus scotoductus in domestic water heaters.</title>
        <authorList>
            <person name="Wilpiszeski R.L."/>
            <person name="Zhang Z."/>
            <person name="House C.H."/>
        </authorList>
    </citation>
    <scope>NUCLEOTIDE SEQUENCE [LARGE SCALE GENOMIC DNA]</scope>
    <source>
        <strain evidence="2 3">24_S24</strain>
    </source>
</reference>
<evidence type="ECO:0000259" key="1">
    <source>
        <dbReference type="Pfam" id="PF18480"/>
    </source>
</evidence>
<dbReference type="InterPro" id="IPR041049">
    <property type="entry name" value="DUF5615"/>
</dbReference>
<dbReference type="RefSeq" id="WP_028493345.1">
    <property type="nucleotide sequence ID" value="NZ_PELZ01000299.1"/>
</dbReference>
<evidence type="ECO:0000313" key="3">
    <source>
        <dbReference type="Proteomes" id="UP000288051"/>
    </source>
</evidence>
<proteinExistence type="predicted"/>
<accession>A0A430SEB2</accession>
<dbReference type="AlphaFoldDB" id="A0A430SEB2"/>
<comment type="caution">
    <text evidence="2">The sequence shown here is derived from an EMBL/GenBank/DDBJ whole genome shotgun (WGS) entry which is preliminary data.</text>
</comment>
<dbReference type="Pfam" id="PF18480">
    <property type="entry name" value="DUF5615"/>
    <property type="match status" value="1"/>
</dbReference>
<organism evidence="2 3">
    <name type="scientific">Thermus scotoductus</name>
    <dbReference type="NCBI Taxonomy" id="37636"/>
    <lineage>
        <taxon>Bacteria</taxon>
        <taxon>Thermotogati</taxon>
        <taxon>Deinococcota</taxon>
        <taxon>Deinococci</taxon>
        <taxon>Thermales</taxon>
        <taxon>Thermaceae</taxon>
        <taxon>Thermus</taxon>
    </lineage>
</organism>
<gene>
    <name evidence="2" type="ORF">CSW37_08575</name>
</gene>
<feature type="domain" description="DUF5615" evidence="1">
    <location>
        <begin position="1"/>
        <end position="106"/>
    </location>
</feature>
<evidence type="ECO:0000313" key="2">
    <source>
        <dbReference type="EMBL" id="RTH35023.1"/>
    </source>
</evidence>